<proteinExistence type="predicted"/>
<name>A0A511YRP3_9FLAO</name>
<sequence length="86" mass="9267">MVLPIRWKKFKAYYLNPNETNAGSRSSSYVTFSSPVKEGTASGGGIVVYSNNEAYGYHFNPTNNSGGWTNTATFSSTIKGSISTAK</sequence>
<keyword evidence="3" id="KW-1185">Reference proteome</keyword>
<evidence type="ECO:0000256" key="1">
    <source>
        <dbReference type="SAM" id="MobiDB-lite"/>
    </source>
</evidence>
<organism evidence="2 3">
    <name type="scientific">Chryseobacterium hagamense</name>
    <dbReference type="NCBI Taxonomy" id="395935"/>
    <lineage>
        <taxon>Bacteria</taxon>
        <taxon>Pseudomonadati</taxon>
        <taxon>Bacteroidota</taxon>
        <taxon>Flavobacteriia</taxon>
        <taxon>Flavobacteriales</taxon>
        <taxon>Weeksellaceae</taxon>
        <taxon>Chryseobacterium group</taxon>
        <taxon>Chryseobacterium</taxon>
    </lineage>
</organism>
<accession>A0A511YRP3</accession>
<feature type="region of interest" description="Disordered" evidence="1">
    <location>
        <begin position="19"/>
        <end position="41"/>
    </location>
</feature>
<comment type="caution">
    <text evidence="2">The sequence shown here is derived from an EMBL/GenBank/DDBJ whole genome shotgun (WGS) entry which is preliminary data.</text>
</comment>
<dbReference type="AlphaFoldDB" id="A0A511YRP3"/>
<reference evidence="2 3" key="1">
    <citation type="submission" date="2019-07" db="EMBL/GenBank/DDBJ databases">
        <title>Whole genome shotgun sequence of Chryseobacterium hagamense NBRC 105253.</title>
        <authorList>
            <person name="Hosoyama A."/>
            <person name="Uohara A."/>
            <person name="Ohji S."/>
            <person name="Ichikawa N."/>
        </authorList>
    </citation>
    <scope>NUCLEOTIDE SEQUENCE [LARGE SCALE GENOMIC DNA]</scope>
    <source>
        <strain evidence="2 3">NBRC 105253</strain>
    </source>
</reference>
<dbReference type="OrthoDB" id="9765957at2"/>
<gene>
    <name evidence="2" type="ORF">CHA01nite_36080</name>
</gene>
<protein>
    <submittedName>
        <fullName evidence="2">Uncharacterized protein</fullName>
    </submittedName>
</protein>
<dbReference type="Proteomes" id="UP000321863">
    <property type="component" value="Unassembled WGS sequence"/>
</dbReference>
<feature type="compositionally biased region" description="Polar residues" evidence="1">
    <location>
        <begin position="19"/>
        <end position="34"/>
    </location>
</feature>
<dbReference type="EMBL" id="BJYJ01000035">
    <property type="protein sequence ID" value="GEN77868.1"/>
    <property type="molecule type" value="Genomic_DNA"/>
</dbReference>
<evidence type="ECO:0000313" key="2">
    <source>
        <dbReference type="EMBL" id="GEN77868.1"/>
    </source>
</evidence>
<evidence type="ECO:0000313" key="3">
    <source>
        <dbReference type="Proteomes" id="UP000321863"/>
    </source>
</evidence>
<dbReference type="RefSeq" id="WP_146944040.1">
    <property type="nucleotide sequence ID" value="NZ_BJYJ01000035.1"/>
</dbReference>